<evidence type="ECO:0000313" key="1">
    <source>
        <dbReference type="EMBL" id="HGM58775.1"/>
    </source>
</evidence>
<dbReference type="PANTHER" id="PTHR34719">
    <property type="entry name" value="NICKEL-RESPONSIVE REGULATOR"/>
    <property type="match status" value="1"/>
</dbReference>
<dbReference type="InterPro" id="IPR050192">
    <property type="entry name" value="CopG/NikR_regulator"/>
</dbReference>
<dbReference type="InterPro" id="IPR027271">
    <property type="entry name" value="Acetolactate_synth/TF_NikR_C"/>
</dbReference>
<organism evidence="1">
    <name type="scientific">Staphylothermus marinus</name>
    <dbReference type="NCBI Taxonomy" id="2280"/>
    <lineage>
        <taxon>Archaea</taxon>
        <taxon>Thermoproteota</taxon>
        <taxon>Thermoprotei</taxon>
        <taxon>Desulfurococcales</taxon>
        <taxon>Desulfurococcaceae</taxon>
        <taxon>Staphylothermus</taxon>
    </lineage>
</organism>
<dbReference type="GO" id="GO:0003677">
    <property type="term" value="F:DNA binding"/>
    <property type="evidence" value="ECO:0007669"/>
    <property type="project" value="TreeGrafter"/>
</dbReference>
<dbReference type="Gene3D" id="3.30.70.1150">
    <property type="entry name" value="ACT-like. Chain A, domain 2"/>
    <property type="match status" value="1"/>
</dbReference>
<proteinExistence type="predicted"/>
<dbReference type="GO" id="GO:0006355">
    <property type="term" value="P:regulation of DNA-templated transcription"/>
    <property type="evidence" value="ECO:0007669"/>
    <property type="project" value="InterPro"/>
</dbReference>
<reference evidence="1" key="1">
    <citation type="journal article" date="2020" name="mSystems">
        <title>Genome- and Community-Level Interaction Insights into Carbon Utilization and Element Cycling Functions of Hydrothermarchaeota in Hydrothermal Sediment.</title>
        <authorList>
            <person name="Zhou Z."/>
            <person name="Liu Y."/>
            <person name="Xu W."/>
            <person name="Pan J."/>
            <person name="Luo Z.H."/>
            <person name="Li M."/>
        </authorList>
    </citation>
    <scope>NUCLEOTIDE SEQUENCE [LARGE SCALE GENOMIC DNA]</scope>
    <source>
        <strain evidence="1">SpSt-642</strain>
    </source>
</reference>
<dbReference type="AlphaFoldDB" id="A0A7C4D7A6"/>
<sequence>MKKRFGVSIPKDLYDKIEMICNKLGCTRSSIVIDALKNYFEKQHHLQEKHVCLGLLIVMKEASREGLIRKSLAKYSKLVSSYNHVHFGRYCIEIYLVIGDSDEIVNLQREVIENEKPIETRYIPILEPEQSSL</sequence>
<comment type="caution">
    <text evidence="1">The sequence shown here is derived from an EMBL/GenBank/DDBJ whole genome shotgun (WGS) entry which is preliminary data.</text>
</comment>
<accession>A0A7C4D7A6</accession>
<gene>
    <name evidence="1" type="ORF">ENU14_04245</name>
</gene>
<dbReference type="PANTHER" id="PTHR34719:SF2">
    <property type="entry name" value="NICKEL-RESPONSIVE REGULATOR"/>
    <property type="match status" value="1"/>
</dbReference>
<dbReference type="InterPro" id="IPR045865">
    <property type="entry name" value="ACT-like_dom_sf"/>
</dbReference>
<dbReference type="InterPro" id="IPR010985">
    <property type="entry name" value="Ribbon_hlx_hlx"/>
</dbReference>
<dbReference type="SUPFAM" id="SSF55021">
    <property type="entry name" value="ACT-like"/>
    <property type="match status" value="1"/>
</dbReference>
<protein>
    <submittedName>
        <fullName evidence="1">Ribbon-helix-helix domain-containing protein</fullName>
    </submittedName>
</protein>
<dbReference type="EMBL" id="DTBJ01000032">
    <property type="protein sequence ID" value="HGM58775.1"/>
    <property type="molecule type" value="Genomic_DNA"/>
</dbReference>
<dbReference type="SUPFAM" id="SSF47598">
    <property type="entry name" value="Ribbon-helix-helix"/>
    <property type="match status" value="1"/>
</dbReference>
<name>A0A7C4D7A6_STAMA</name>